<dbReference type="AlphaFoldDB" id="A0A5J5DJM1"/>
<evidence type="ECO:0000313" key="3">
    <source>
        <dbReference type="Proteomes" id="UP000327493"/>
    </source>
</evidence>
<feature type="region of interest" description="Disordered" evidence="1">
    <location>
        <begin position="121"/>
        <end position="140"/>
    </location>
</feature>
<protein>
    <submittedName>
        <fullName evidence="2">Uncharacterized protein</fullName>
    </submittedName>
</protein>
<feature type="compositionally biased region" description="Acidic residues" evidence="1">
    <location>
        <begin position="476"/>
        <end position="485"/>
    </location>
</feature>
<dbReference type="Proteomes" id="UP000327493">
    <property type="component" value="Chromosome 4"/>
</dbReference>
<organism evidence="2 3">
    <name type="scientific">Etheostoma spectabile</name>
    <name type="common">orangethroat darter</name>
    <dbReference type="NCBI Taxonomy" id="54343"/>
    <lineage>
        <taxon>Eukaryota</taxon>
        <taxon>Metazoa</taxon>
        <taxon>Chordata</taxon>
        <taxon>Craniata</taxon>
        <taxon>Vertebrata</taxon>
        <taxon>Euteleostomi</taxon>
        <taxon>Actinopterygii</taxon>
        <taxon>Neopterygii</taxon>
        <taxon>Teleostei</taxon>
        <taxon>Neoteleostei</taxon>
        <taxon>Acanthomorphata</taxon>
        <taxon>Eupercaria</taxon>
        <taxon>Perciformes</taxon>
        <taxon>Percoidei</taxon>
        <taxon>Percidae</taxon>
        <taxon>Etheostomatinae</taxon>
        <taxon>Etheostoma</taxon>
    </lineage>
</organism>
<reference evidence="2 3" key="1">
    <citation type="submission" date="2019-08" db="EMBL/GenBank/DDBJ databases">
        <title>A chromosome-level genome assembly, high-density linkage maps, and genome scans reveal the genomic architecture of hybrid incompatibilities underlying speciation via character displacement in darters (Percidae: Etheostominae).</title>
        <authorList>
            <person name="Moran R.L."/>
            <person name="Catchen J.M."/>
            <person name="Fuller R.C."/>
        </authorList>
    </citation>
    <scope>NUCLEOTIDE SEQUENCE [LARGE SCALE GENOMIC DNA]</scope>
    <source>
        <strain evidence="2">EspeVRDwgs_2016</strain>
        <tissue evidence="2">Muscle</tissue>
    </source>
</reference>
<comment type="caution">
    <text evidence="2">The sequence shown here is derived from an EMBL/GenBank/DDBJ whole genome shotgun (WGS) entry which is preliminary data.</text>
</comment>
<feature type="region of interest" description="Disordered" evidence="1">
    <location>
        <begin position="473"/>
        <end position="500"/>
    </location>
</feature>
<gene>
    <name evidence="2" type="ORF">FQN60_009574</name>
</gene>
<sequence length="616" mass="68879">MSPQNKDSSALIHSDQWAVMLFKSSNSESLLFIAIIDASGMQNSLESIKNAARKSPASDLWWCVIANPVTNTPTTTSPSFFSSMPLFSVGSQSYYFYLKTYTGQQREKRHDKEMERVLQTEDMSVGEHERSSGNTSVKRGIHQEARHRLQVLAAEMKDSLEDKSDVPGICTDHNSRPGCLLASVPQPLPPILTQLLDQHLHGSMMEQRRVRRCERQPTIRVFSCVHQLTGVYFTPQLPPLPLIRGITAKAAERIHQVMEPHRVHHHSTHCDATDDETIALLSTGLGIVGLSIDILALNKQTGNRNEAVQHPSGKALQRSQEQASVEIKHIQEHWTKARWKDRRQPGTGQAGSRRRLGRVRRIYEGQMNWCVQIYVSSENGSRADVAANFAFKLPITNNQLLNGSHRLDPIFHTDKHTHPTMITASITPPYFDTDNLNHSPPTASLPVLRWCTAQWRPGDSVSKKDSREARLMFHDDDGDDDDDNASSDGSEEHHHSSHLWRALQPQAAAGDKKMAGPDLTSGIFLWPSLLPFHFPALKRKHQDVLASGANRETADKAAGPDLASCSSMINRMQFMRTSERRRWNKMLPACSGTSACLPKPIETGTNVFSSKLNSSQ</sequence>
<evidence type="ECO:0000313" key="2">
    <source>
        <dbReference type="EMBL" id="KAA8593458.1"/>
    </source>
</evidence>
<keyword evidence="3" id="KW-1185">Reference proteome</keyword>
<accession>A0A5J5DJM1</accession>
<evidence type="ECO:0000256" key="1">
    <source>
        <dbReference type="SAM" id="MobiDB-lite"/>
    </source>
</evidence>
<dbReference type="EMBL" id="VOFY01000004">
    <property type="protein sequence ID" value="KAA8593458.1"/>
    <property type="molecule type" value="Genomic_DNA"/>
</dbReference>
<name>A0A5J5DJM1_9PERO</name>
<feature type="compositionally biased region" description="Basic and acidic residues" evidence="1">
    <location>
        <begin position="121"/>
        <end position="131"/>
    </location>
</feature>
<proteinExistence type="predicted"/>